<evidence type="ECO:0000313" key="2">
    <source>
        <dbReference type="EMBL" id="KAF5802915.1"/>
    </source>
</evidence>
<dbReference type="AlphaFoldDB" id="A0A251UJ44"/>
<keyword evidence="1" id="KW-0812">Transmembrane</keyword>
<keyword evidence="1" id="KW-1133">Transmembrane helix</keyword>
<organism evidence="3 4">
    <name type="scientific">Helianthus annuus</name>
    <name type="common">Common sunflower</name>
    <dbReference type="NCBI Taxonomy" id="4232"/>
    <lineage>
        <taxon>Eukaryota</taxon>
        <taxon>Viridiplantae</taxon>
        <taxon>Streptophyta</taxon>
        <taxon>Embryophyta</taxon>
        <taxon>Tracheophyta</taxon>
        <taxon>Spermatophyta</taxon>
        <taxon>Magnoliopsida</taxon>
        <taxon>eudicotyledons</taxon>
        <taxon>Gunneridae</taxon>
        <taxon>Pentapetalae</taxon>
        <taxon>asterids</taxon>
        <taxon>campanulids</taxon>
        <taxon>Asterales</taxon>
        <taxon>Asteraceae</taxon>
        <taxon>Asteroideae</taxon>
        <taxon>Heliantheae alliance</taxon>
        <taxon>Heliantheae</taxon>
        <taxon>Helianthus</taxon>
    </lineage>
</organism>
<gene>
    <name evidence="3" type="ORF">HannXRQ_Chr06g0181931</name>
    <name evidence="2" type="ORF">HanXRQr2_Chr06g0265151</name>
</gene>
<dbReference type="EMBL" id="CM007895">
    <property type="protein sequence ID" value="OTG23387.1"/>
    <property type="molecule type" value="Genomic_DNA"/>
</dbReference>
<dbReference type="InParanoid" id="A0A251UJ44"/>
<accession>A0A251UJ44</accession>
<evidence type="ECO:0000256" key="1">
    <source>
        <dbReference type="SAM" id="Phobius"/>
    </source>
</evidence>
<reference evidence="3" key="2">
    <citation type="submission" date="2017-02" db="EMBL/GenBank/DDBJ databases">
        <title>Sunflower complete genome.</title>
        <authorList>
            <person name="Langlade N."/>
            <person name="Munos S."/>
        </authorList>
    </citation>
    <scope>NUCLEOTIDE SEQUENCE [LARGE SCALE GENOMIC DNA]</scope>
    <source>
        <tissue evidence="3">Leaves</tissue>
    </source>
</reference>
<sequence>MEVATTTRGGSRRCRWLWWLFCCLFCLISGPTVSVRVRLDPVKSAASLWVRVSTQSNSVRLSTFRLDSVQLGSTRYISA</sequence>
<dbReference type="EMBL" id="MNCJ02000321">
    <property type="protein sequence ID" value="KAF5802915.1"/>
    <property type="molecule type" value="Genomic_DNA"/>
</dbReference>
<evidence type="ECO:0000313" key="3">
    <source>
        <dbReference type="EMBL" id="OTG23387.1"/>
    </source>
</evidence>
<protein>
    <submittedName>
        <fullName evidence="3">Uncharacterized protein</fullName>
    </submittedName>
</protein>
<feature type="transmembrane region" description="Helical" evidence="1">
    <location>
        <begin position="16"/>
        <end position="35"/>
    </location>
</feature>
<keyword evidence="1" id="KW-0472">Membrane</keyword>
<evidence type="ECO:0000313" key="4">
    <source>
        <dbReference type="Proteomes" id="UP000215914"/>
    </source>
</evidence>
<dbReference type="Proteomes" id="UP000215914">
    <property type="component" value="Chromosome 6"/>
</dbReference>
<name>A0A251UJ44_HELAN</name>
<dbReference type="Gramene" id="mRNA:HanXRQr2_Chr06g0265151">
    <property type="protein sequence ID" value="mRNA:HanXRQr2_Chr06g0265151"/>
    <property type="gene ID" value="HanXRQr2_Chr06g0265151"/>
</dbReference>
<reference evidence="2 4" key="1">
    <citation type="journal article" date="2017" name="Nature">
        <title>The sunflower genome provides insights into oil metabolism, flowering and Asterid evolution.</title>
        <authorList>
            <person name="Badouin H."/>
            <person name="Gouzy J."/>
            <person name="Grassa C.J."/>
            <person name="Murat F."/>
            <person name="Staton S.E."/>
            <person name="Cottret L."/>
            <person name="Lelandais-Briere C."/>
            <person name="Owens G.L."/>
            <person name="Carrere S."/>
            <person name="Mayjonade B."/>
            <person name="Legrand L."/>
            <person name="Gill N."/>
            <person name="Kane N.C."/>
            <person name="Bowers J.E."/>
            <person name="Hubner S."/>
            <person name="Bellec A."/>
            <person name="Berard A."/>
            <person name="Berges H."/>
            <person name="Blanchet N."/>
            <person name="Boniface M.C."/>
            <person name="Brunel D."/>
            <person name="Catrice O."/>
            <person name="Chaidir N."/>
            <person name="Claudel C."/>
            <person name="Donnadieu C."/>
            <person name="Faraut T."/>
            <person name="Fievet G."/>
            <person name="Helmstetter N."/>
            <person name="King M."/>
            <person name="Knapp S.J."/>
            <person name="Lai Z."/>
            <person name="Le Paslier M.C."/>
            <person name="Lippi Y."/>
            <person name="Lorenzon L."/>
            <person name="Mandel J.R."/>
            <person name="Marage G."/>
            <person name="Marchand G."/>
            <person name="Marquand E."/>
            <person name="Bret-Mestries E."/>
            <person name="Morien E."/>
            <person name="Nambeesan S."/>
            <person name="Nguyen T."/>
            <person name="Pegot-Espagnet P."/>
            <person name="Pouilly N."/>
            <person name="Raftis F."/>
            <person name="Sallet E."/>
            <person name="Schiex T."/>
            <person name="Thomas J."/>
            <person name="Vandecasteele C."/>
            <person name="Vares D."/>
            <person name="Vear F."/>
            <person name="Vautrin S."/>
            <person name="Crespi M."/>
            <person name="Mangin B."/>
            <person name="Burke J.M."/>
            <person name="Salse J."/>
            <person name="Munos S."/>
            <person name="Vincourt P."/>
            <person name="Rieseberg L.H."/>
            <person name="Langlade N.B."/>
        </authorList>
    </citation>
    <scope>NUCLEOTIDE SEQUENCE [LARGE SCALE GENOMIC DNA]</scope>
    <source>
        <strain evidence="4">cv. SF193</strain>
        <tissue evidence="2">Leaves</tissue>
    </source>
</reference>
<proteinExistence type="predicted"/>
<keyword evidence="4" id="KW-1185">Reference proteome</keyword>
<reference evidence="2" key="3">
    <citation type="submission" date="2020-06" db="EMBL/GenBank/DDBJ databases">
        <title>Helianthus annuus Genome sequencing and assembly Release 2.</title>
        <authorList>
            <person name="Gouzy J."/>
            <person name="Langlade N."/>
            <person name="Munos S."/>
        </authorList>
    </citation>
    <scope>NUCLEOTIDE SEQUENCE</scope>
    <source>
        <tissue evidence="2">Leaves</tissue>
    </source>
</reference>